<dbReference type="InterPro" id="IPR004711">
    <property type="entry name" value="Benzoate_Transporter"/>
</dbReference>
<evidence type="ECO:0000313" key="4">
    <source>
        <dbReference type="Proteomes" id="UP001519362"/>
    </source>
</evidence>
<dbReference type="Proteomes" id="UP001519362">
    <property type="component" value="Unassembled WGS sequence"/>
</dbReference>
<accession>A0ABS4ZHK1</accession>
<comment type="caution">
    <text evidence="3">The sequence shown here is derived from an EMBL/GenBank/DDBJ whole genome shotgun (WGS) entry which is preliminary data.</text>
</comment>
<organism evidence="3 4">
    <name type="scientific">Microbacterium amylolyticum</name>
    <dbReference type="NCBI Taxonomy" id="936337"/>
    <lineage>
        <taxon>Bacteria</taxon>
        <taxon>Bacillati</taxon>
        <taxon>Actinomycetota</taxon>
        <taxon>Actinomycetes</taxon>
        <taxon>Micrococcales</taxon>
        <taxon>Microbacteriaceae</taxon>
        <taxon>Microbacterium</taxon>
    </lineage>
</organism>
<evidence type="ECO:0000256" key="1">
    <source>
        <dbReference type="SAM" id="Phobius"/>
    </source>
</evidence>
<protein>
    <submittedName>
        <fullName evidence="3">Benzoate:H+ symporter BenE</fullName>
    </submittedName>
</protein>
<feature type="transmembrane region" description="Helical" evidence="1">
    <location>
        <begin position="30"/>
        <end position="49"/>
    </location>
</feature>
<evidence type="ECO:0000256" key="2">
    <source>
        <dbReference type="SAM" id="SignalP"/>
    </source>
</evidence>
<name>A0ABS4ZHK1_9MICO</name>
<feature type="transmembrane region" description="Helical" evidence="1">
    <location>
        <begin position="80"/>
        <end position="100"/>
    </location>
</feature>
<dbReference type="PANTHER" id="PTHR30199">
    <property type="entry name" value="MFS FAMILY TRANSPORTER, PREDICTED SUBSTRATE BENZOATE"/>
    <property type="match status" value="1"/>
</dbReference>
<sequence>MTAALVGFASSSAVVLAGLAAVGATPAQAASGLVALCLAQAVAMLWTTWRTRVPVLIAWSTPGAALLAAGAVPAGGFPAAVGAFIVSGVLIVITGLWPMLSRLVSRIPPAVAQAMLAGVLVQLCLAPVREVVISPVEILPIIVVWLVLMRFSRRTGIAFRGVRR</sequence>
<evidence type="ECO:0000313" key="3">
    <source>
        <dbReference type="EMBL" id="MBP2436533.1"/>
    </source>
</evidence>
<dbReference type="Pfam" id="PF03594">
    <property type="entry name" value="BenE"/>
    <property type="match status" value="1"/>
</dbReference>
<feature type="transmembrane region" description="Helical" evidence="1">
    <location>
        <begin position="107"/>
        <end position="125"/>
    </location>
</feature>
<keyword evidence="2" id="KW-0732">Signal</keyword>
<dbReference type="PANTHER" id="PTHR30199:SF0">
    <property type="entry name" value="INNER MEMBRANE PROTEIN YDCO"/>
    <property type="match status" value="1"/>
</dbReference>
<keyword evidence="1" id="KW-0812">Transmembrane</keyword>
<proteinExistence type="predicted"/>
<feature type="chain" id="PRO_5045284861" evidence="2">
    <location>
        <begin position="30"/>
        <end position="164"/>
    </location>
</feature>
<keyword evidence="1" id="KW-0472">Membrane</keyword>
<feature type="signal peptide" evidence="2">
    <location>
        <begin position="1"/>
        <end position="29"/>
    </location>
</feature>
<feature type="transmembrane region" description="Helical" evidence="1">
    <location>
        <begin position="131"/>
        <end position="151"/>
    </location>
</feature>
<keyword evidence="4" id="KW-1185">Reference proteome</keyword>
<reference evidence="3 4" key="1">
    <citation type="submission" date="2021-03" db="EMBL/GenBank/DDBJ databases">
        <title>Sequencing the genomes of 1000 actinobacteria strains.</title>
        <authorList>
            <person name="Klenk H.-P."/>
        </authorList>
    </citation>
    <scope>NUCLEOTIDE SEQUENCE [LARGE SCALE GENOMIC DNA]</scope>
    <source>
        <strain evidence="3 4">DSM 24221</strain>
    </source>
</reference>
<dbReference type="RefSeq" id="WP_206527868.1">
    <property type="nucleotide sequence ID" value="NZ_CP049253.1"/>
</dbReference>
<gene>
    <name evidence="3" type="ORF">JOF34_001119</name>
</gene>
<keyword evidence="1" id="KW-1133">Transmembrane helix</keyword>
<feature type="transmembrane region" description="Helical" evidence="1">
    <location>
        <begin position="56"/>
        <end position="74"/>
    </location>
</feature>
<dbReference type="EMBL" id="JAGIOL010000001">
    <property type="protein sequence ID" value="MBP2436533.1"/>
    <property type="molecule type" value="Genomic_DNA"/>
</dbReference>